<dbReference type="InterPro" id="IPR004846">
    <property type="entry name" value="T2SS/T3SS_dom"/>
</dbReference>
<dbReference type="InterPro" id="IPR050810">
    <property type="entry name" value="Bact_Secretion_Sys_Channel"/>
</dbReference>
<dbReference type="PRINTS" id="PR00811">
    <property type="entry name" value="BCTERIALGSPD"/>
</dbReference>
<dbReference type="RefSeq" id="WP_068132067.1">
    <property type="nucleotide sequence ID" value="NZ_CP042914.1"/>
</dbReference>
<evidence type="ECO:0000256" key="2">
    <source>
        <dbReference type="SAM" id="MobiDB-lite"/>
    </source>
</evidence>
<evidence type="ECO:0000259" key="4">
    <source>
        <dbReference type="Pfam" id="PF00263"/>
    </source>
</evidence>
<proteinExistence type="inferred from homology"/>
<dbReference type="GO" id="GO:0009306">
    <property type="term" value="P:protein secretion"/>
    <property type="evidence" value="ECO:0007669"/>
    <property type="project" value="InterPro"/>
</dbReference>
<sequence length="618" mass="66875" precursor="true">MPVPGIFRRTATWPATVVLLAIACVPSTAAAQDLSAPGTTRLPSPGPILSPSVRRAPPATPVETRTPQILSSKEQRYLIERIDPERTLDVNIGRPTVLRFKAPPFRDQVGDPEVVDVISLTETELSITGKKVGSTVLNLWFKDPHSPSGQEVLSYLVRVSEDPERSRQYDVLLENLERDLNRGFPNSVVDLSYVGSQVVVRGKAKDIEEATNLLRIVSQSLPTDEQSDQSAARSQNPLAPGQISADGVQPTSFQAVDGYTIQEIADAGGVESIFRGETRTGANATKINNRVVNMLEIAGVHQVMLKVTLAEVVRDSGRSLIATTRFGVDSDNTSDISFTHQTGLGRLTFQTEQFFLRFDALKRLGLARSLSEPNLTTLSGQPATFLVGGEFPILESVSTVAAVNQNISYVPFGIQLSVLPTVTDGDRVRLQLQATISERDGDGTGDGDNDDDNDNDPSQPPALTTRTFTSTVELRDTESLALAGLIRSSLNSSSARVPFLGDLPYVGNLFSTKSSDFQEQELLVVVTPYLVSPVPADMPLAIPGSDTFEPDDMEFFIRGALSGSVPEDYRTPVRSDSAKIHAFRCSEQKYIIGLPGHSSGRPLPACPSPANQLLREVP</sequence>
<dbReference type="AlphaFoldDB" id="A0A5B9QTY3"/>
<dbReference type="InterPro" id="IPR001775">
    <property type="entry name" value="GspD/PilQ"/>
</dbReference>
<feature type="chain" id="PRO_5022832633" evidence="3">
    <location>
        <begin position="32"/>
        <end position="618"/>
    </location>
</feature>
<comment type="similarity">
    <text evidence="1">Belongs to the bacterial secretin family.</text>
</comment>
<dbReference type="KEGG" id="rul:UC8_28830"/>
<reference evidence="6 7" key="1">
    <citation type="submission" date="2019-08" db="EMBL/GenBank/DDBJ databases">
        <title>Deep-cultivation of Planctomycetes and their phenomic and genomic characterization uncovers novel biology.</title>
        <authorList>
            <person name="Wiegand S."/>
            <person name="Jogler M."/>
            <person name="Boedeker C."/>
            <person name="Pinto D."/>
            <person name="Vollmers J."/>
            <person name="Rivas-Marin E."/>
            <person name="Kohn T."/>
            <person name="Peeters S.H."/>
            <person name="Heuer A."/>
            <person name="Rast P."/>
            <person name="Oberbeckmann S."/>
            <person name="Bunk B."/>
            <person name="Jeske O."/>
            <person name="Meyerdierks A."/>
            <person name="Storesund J.E."/>
            <person name="Kallscheuer N."/>
            <person name="Luecker S."/>
            <person name="Lage O.M."/>
            <person name="Pohl T."/>
            <person name="Merkel B.J."/>
            <person name="Hornburger P."/>
            <person name="Mueller R.-W."/>
            <person name="Bruemmer F."/>
            <person name="Labrenz M."/>
            <person name="Spormann A.M."/>
            <person name="Op den Camp H."/>
            <person name="Overmann J."/>
            <person name="Amann R."/>
            <person name="Jetten M.S.M."/>
            <person name="Mascher T."/>
            <person name="Medema M.H."/>
            <person name="Devos D.P."/>
            <person name="Kaster A.-K."/>
            <person name="Ovreas L."/>
            <person name="Rohde M."/>
            <person name="Galperin M.Y."/>
            <person name="Jogler C."/>
        </authorList>
    </citation>
    <scope>NUCLEOTIDE SEQUENCE [LARGE SCALE GENOMIC DNA]</scope>
    <source>
        <strain evidence="6 7">UC8</strain>
    </source>
</reference>
<dbReference type="GO" id="GO:0015627">
    <property type="term" value="C:type II protein secretion system complex"/>
    <property type="evidence" value="ECO:0007669"/>
    <property type="project" value="TreeGrafter"/>
</dbReference>
<dbReference type="PANTHER" id="PTHR30332:SF17">
    <property type="entry name" value="TYPE IV PILIATION SYSTEM PROTEIN DR_0774-RELATED"/>
    <property type="match status" value="1"/>
</dbReference>
<dbReference type="Pfam" id="PF00263">
    <property type="entry name" value="Secretin"/>
    <property type="match status" value="1"/>
</dbReference>
<feature type="compositionally biased region" description="Polar residues" evidence="2">
    <location>
        <begin position="221"/>
        <end position="237"/>
    </location>
</feature>
<protein>
    <submittedName>
        <fullName evidence="6">Type II secretion system protein D</fullName>
    </submittedName>
</protein>
<accession>A0A5B9QTY3</accession>
<feature type="region of interest" description="Disordered" evidence="2">
    <location>
        <begin position="33"/>
        <end position="67"/>
    </location>
</feature>
<dbReference type="Pfam" id="PF13629">
    <property type="entry name" value="T2SS-T3SS_pil_N"/>
    <property type="match status" value="1"/>
</dbReference>
<feature type="region of interest" description="Disordered" evidence="2">
    <location>
        <begin position="435"/>
        <end position="465"/>
    </location>
</feature>
<keyword evidence="3" id="KW-0732">Signal</keyword>
<dbReference type="OrthoDB" id="9775455at2"/>
<evidence type="ECO:0000313" key="6">
    <source>
        <dbReference type="EMBL" id="QEG40865.1"/>
    </source>
</evidence>
<keyword evidence="7" id="KW-1185">Reference proteome</keyword>
<evidence type="ECO:0000256" key="1">
    <source>
        <dbReference type="RuleBase" id="RU004003"/>
    </source>
</evidence>
<feature type="domain" description="Type II/III secretion system secretin-like" evidence="4">
    <location>
        <begin position="360"/>
        <end position="531"/>
    </location>
</feature>
<dbReference type="Proteomes" id="UP000325286">
    <property type="component" value="Chromosome"/>
</dbReference>
<dbReference type="EMBL" id="CP042914">
    <property type="protein sequence ID" value="QEG40865.1"/>
    <property type="molecule type" value="Genomic_DNA"/>
</dbReference>
<feature type="compositionally biased region" description="Acidic residues" evidence="2">
    <location>
        <begin position="443"/>
        <end position="455"/>
    </location>
</feature>
<feature type="region of interest" description="Disordered" evidence="2">
    <location>
        <begin position="221"/>
        <end position="247"/>
    </location>
</feature>
<dbReference type="InterPro" id="IPR032789">
    <property type="entry name" value="T2SS-T3SS_pil_N"/>
</dbReference>
<evidence type="ECO:0000259" key="5">
    <source>
        <dbReference type="Pfam" id="PF13629"/>
    </source>
</evidence>
<dbReference type="PANTHER" id="PTHR30332">
    <property type="entry name" value="PROBABLE GENERAL SECRETION PATHWAY PROTEIN D"/>
    <property type="match status" value="1"/>
</dbReference>
<organism evidence="6 7">
    <name type="scientific">Roseimaritima ulvae</name>
    <dbReference type="NCBI Taxonomy" id="980254"/>
    <lineage>
        <taxon>Bacteria</taxon>
        <taxon>Pseudomonadati</taxon>
        <taxon>Planctomycetota</taxon>
        <taxon>Planctomycetia</taxon>
        <taxon>Pirellulales</taxon>
        <taxon>Pirellulaceae</taxon>
        <taxon>Roseimaritima</taxon>
    </lineage>
</organism>
<name>A0A5B9QTY3_9BACT</name>
<feature type="domain" description="Pilus formation protein N-terminal" evidence="5">
    <location>
        <begin position="85"/>
        <end position="160"/>
    </location>
</feature>
<feature type="signal peptide" evidence="3">
    <location>
        <begin position="1"/>
        <end position="31"/>
    </location>
</feature>
<evidence type="ECO:0000313" key="7">
    <source>
        <dbReference type="Proteomes" id="UP000325286"/>
    </source>
</evidence>
<gene>
    <name evidence="6" type="primary">outD_1</name>
    <name evidence="6" type="ORF">UC8_28830</name>
</gene>
<evidence type="ECO:0000256" key="3">
    <source>
        <dbReference type="SAM" id="SignalP"/>
    </source>
</evidence>